<keyword evidence="5 6" id="KW-0472">Membrane</keyword>
<evidence type="ECO:0000256" key="3">
    <source>
        <dbReference type="ARBA" id="ARBA00022692"/>
    </source>
</evidence>
<dbReference type="InterPro" id="IPR001123">
    <property type="entry name" value="LeuE-type"/>
</dbReference>
<evidence type="ECO:0000256" key="2">
    <source>
        <dbReference type="ARBA" id="ARBA00022475"/>
    </source>
</evidence>
<keyword evidence="2" id="KW-1003">Cell membrane</keyword>
<feature type="transmembrane region" description="Helical" evidence="6">
    <location>
        <begin position="191"/>
        <end position="209"/>
    </location>
</feature>
<dbReference type="PANTHER" id="PTHR30086">
    <property type="entry name" value="ARGININE EXPORTER PROTEIN ARGO"/>
    <property type="match status" value="1"/>
</dbReference>
<evidence type="ECO:0000256" key="4">
    <source>
        <dbReference type="ARBA" id="ARBA00022989"/>
    </source>
</evidence>
<protein>
    <submittedName>
        <fullName evidence="7">LysE family translocator</fullName>
    </submittedName>
</protein>
<keyword evidence="8" id="KW-1185">Reference proteome</keyword>
<feature type="transmembrane region" description="Helical" evidence="6">
    <location>
        <begin position="149"/>
        <end position="171"/>
    </location>
</feature>
<dbReference type="EMBL" id="JAKVTW010000017">
    <property type="protein sequence ID" value="MCH4813331.1"/>
    <property type="molecule type" value="Genomic_DNA"/>
</dbReference>
<name>A0ABS9SB55_9GAMM</name>
<evidence type="ECO:0000313" key="8">
    <source>
        <dbReference type="Proteomes" id="UP001320609"/>
    </source>
</evidence>
<evidence type="ECO:0000256" key="1">
    <source>
        <dbReference type="ARBA" id="ARBA00004651"/>
    </source>
</evidence>
<proteinExistence type="predicted"/>
<keyword evidence="4 6" id="KW-1133">Transmembrane helix</keyword>
<feature type="transmembrane region" description="Helical" evidence="6">
    <location>
        <begin position="38"/>
        <end position="63"/>
    </location>
</feature>
<dbReference type="RefSeq" id="WP_240719593.1">
    <property type="nucleotide sequence ID" value="NZ_JAKVTW010000017.1"/>
</dbReference>
<evidence type="ECO:0000313" key="7">
    <source>
        <dbReference type="EMBL" id="MCH4813331.1"/>
    </source>
</evidence>
<feature type="transmembrane region" description="Helical" evidence="6">
    <location>
        <begin position="122"/>
        <end position="143"/>
    </location>
</feature>
<comment type="caution">
    <text evidence="7">The sequence shown here is derived from an EMBL/GenBank/DDBJ whole genome shotgun (WGS) entry which is preliminary data.</text>
</comment>
<feature type="transmembrane region" description="Helical" evidence="6">
    <location>
        <begin position="69"/>
        <end position="88"/>
    </location>
</feature>
<dbReference type="Proteomes" id="UP001320609">
    <property type="component" value="Unassembled WGS sequence"/>
</dbReference>
<dbReference type="PANTHER" id="PTHR30086:SF20">
    <property type="entry name" value="ARGININE EXPORTER PROTEIN ARGO-RELATED"/>
    <property type="match status" value="1"/>
</dbReference>
<reference evidence="7 8" key="1">
    <citation type="submission" date="2022-03" db="EMBL/GenBank/DDBJ databases">
        <title>Genomic signatures underlying metal tolerance in selected Arctic bacterial isolates.</title>
        <authorList>
            <person name="Thomas F.A."/>
            <person name="Venkatachalam S."/>
            <person name="Krishnan K.P."/>
        </authorList>
    </citation>
    <scope>NUCLEOTIDE SEQUENCE [LARGE SCALE GENOMIC DNA]</scope>
    <source>
        <strain evidence="7 8">HM116</strain>
    </source>
</reference>
<dbReference type="Pfam" id="PF01810">
    <property type="entry name" value="LysE"/>
    <property type="match status" value="1"/>
</dbReference>
<dbReference type="PIRSF" id="PIRSF006324">
    <property type="entry name" value="LeuE"/>
    <property type="match status" value="1"/>
</dbReference>
<keyword evidence="3 6" id="KW-0812">Transmembrane</keyword>
<feature type="transmembrane region" description="Helical" evidence="6">
    <location>
        <begin position="6"/>
        <end position="31"/>
    </location>
</feature>
<organism evidence="7 8">
    <name type="scientific">Vreelandella neptunia</name>
    <dbReference type="NCBI Taxonomy" id="115551"/>
    <lineage>
        <taxon>Bacteria</taxon>
        <taxon>Pseudomonadati</taxon>
        <taxon>Pseudomonadota</taxon>
        <taxon>Gammaproteobacteria</taxon>
        <taxon>Oceanospirillales</taxon>
        <taxon>Halomonadaceae</taxon>
        <taxon>Vreelandella</taxon>
    </lineage>
</organism>
<evidence type="ECO:0000256" key="5">
    <source>
        <dbReference type="ARBA" id="ARBA00023136"/>
    </source>
</evidence>
<gene>
    <name evidence="7" type="ORF">MLE19_18525</name>
</gene>
<evidence type="ECO:0000256" key="6">
    <source>
        <dbReference type="SAM" id="Phobius"/>
    </source>
</evidence>
<comment type="subcellular location">
    <subcellularLocation>
        <location evidence="1">Cell membrane</location>
        <topology evidence="1">Multi-pass membrane protein</topology>
    </subcellularLocation>
</comment>
<accession>A0ABS9SB55</accession>
<sequence>MEIEKLLLYFVTDFTAYIIPGPATLLVLVVVLTSGRYLGLFTTAGVLTAETVYFGLSAAGLGLLIVNNAMVFMAIKYLGALYLIWLGIKDIKKSIKFSNIKKHNHHNEIQKIKPSDAYIKGFIINISNPKALLVYIAILPQFINKENGLVFQIVVLYILGMLAGLMAFMVYIVVAEKIRSKGISDEISKKIGFISGFLLIIIGLFFGLLG</sequence>